<dbReference type="SUPFAM" id="SSF53474">
    <property type="entry name" value="alpha/beta-Hydrolases"/>
    <property type="match status" value="1"/>
</dbReference>
<sequence length="413" mass="44970">MQLTLSPLLLVLSAGTVFRACANVAPEDAEYEDVELSDVEIEDINAALKRFQYTSLLSNANIEAELVFPKVNGSFPMSGNVSHLRPQTPDRVNPRFLVHTNRNGDGESPTPLLEVGYDGDMDAIAKLLDAKEKLYIVVHGFRSKARARWMQRIKNEILAVENATVILVDWSQGSGGKNYSVAAGNTRLVARVVAMLLERLVRAGVLRLENVHYIGHSLGAQTAGFLGEDLRDMMASKIGRITGLDPAGPLFQSFGVHLRPEHAHFVDVIHTSMGMGFNVFRGRMGITIDCGHVDFYPNGGRRQPGCKALGKFDCSHGRAALYYANSIRTCSYPSVPCSDYKTFKGGWCSSCGTSCGLMGHNTNPLLRGKQFLRISAVPPHCASDSSGPASAVIVWTYVMMSVLSSLFRAVCSP</sequence>
<evidence type="ECO:0000313" key="7">
    <source>
        <dbReference type="EMBL" id="JAB71409.1"/>
    </source>
</evidence>
<dbReference type="InterPro" id="IPR013818">
    <property type="entry name" value="Lipase"/>
</dbReference>
<dbReference type="EMBL" id="GANP01013059">
    <property type="protein sequence ID" value="JAB71409.1"/>
    <property type="molecule type" value="mRNA"/>
</dbReference>
<proteinExistence type="evidence at transcript level"/>
<dbReference type="InterPro" id="IPR033906">
    <property type="entry name" value="Lipase_N"/>
</dbReference>
<dbReference type="InterPro" id="IPR002334">
    <property type="entry name" value="Allerg_PlipaseA1"/>
</dbReference>
<organism evidence="7">
    <name type="scientific">Ixodes ricinus</name>
    <name type="common">Common tick</name>
    <name type="synonym">Acarus ricinus</name>
    <dbReference type="NCBI Taxonomy" id="34613"/>
    <lineage>
        <taxon>Eukaryota</taxon>
        <taxon>Metazoa</taxon>
        <taxon>Ecdysozoa</taxon>
        <taxon>Arthropoda</taxon>
        <taxon>Chelicerata</taxon>
        <taxon>Arachnida</taxon>
        <taxon>Acari</taxon>
        <taxon>Parasitiformes</taxon>
        <taxon>Ixodida</taxon>
        <taxon>Ixodoidea</taxon>
        <taxon>Ixodidae</taxon>
        <taxon>Ixodinae</taxon>
        <taxon>Ixodes</taxon>
    </lineage>
</organism>
<dbReference type="Gene3D" id="3.40.50.1820">
    <property type="entry name" value="alpha/beta hydrolase"/>
    <property type="match status" value="1"/>
</dbReference>
<comment type="similarity">
    <text evidence="2 4">Belongs to the AB hydrolase superfamily. Lipase family.</text>
</comment>
<comment type="subcellular location">
    <subcellularLocation>
        <location evidence="1">Secreted</location>
    </subcellularLocation>
</comment>
<dbReference type="PANTHER" id="PTHR11610">
    <property type="entry name" value="LIPASE"/>
    <property type="match status" value="1"/>
</dbReference>
<reference evidence="7" key="1">
    <citation type="journal article" date="2015" name="Sci. Rep.">
        <title>Tissue- and time-dependent transcription in Ixodes ricinus salivary glands and midguts when blood feeding on the vertebrate host.</title>
        <authorList>
            <person name="Kotsyfakis M."/>
            <person name="Schwarz A."/>
            <person name="Erhart J."/>
            <person name="Ribeiro J.M."/>
        </authorList>
    </citation>
    <scope>NUCLEOTIDE SEQUENCE</scope>
    <source>
        <tissue evidence="7">Salivary gland and midgut</tissue>
    </source>
</reference>
<dbReference type="PRINTS" id="PR00825">
    <property type="entry name" value="DOLALLERGEN"/>
</dbReference>
<feature type="chain" id="PRO_5004734598" evidence="5">
    <location>
        <begin position="23"/>
        <end position="413"/>
    </location>
</feature>
<evidence type="ECO:0000256" key="5">
    <source>
        <dbReference type="SAM" id="SignalP"/>
    </source>
</evidence>
<dbReference type="AlphaFoldDB" id="V5H372"/>
<keyword evidence="5" id="KW-0732">Signal</keyword>
<name>V5H372_IXORI</name>
<feature type="signal peptide" evidence="5">
    <location>
        <begin position="1"/>
        <end position="22"/>
    </location>
</feature>
<evidence type="ECO:0000256" key="4">
    <source>
        <dbReference type="RuleBase" id="RU004262"/>
    </source>
</evidence>
<dbReference type="PANTHER" id="PTHR11610:SF173">
    <property type="entry name" value="LIPASE DOMAIN-CONTAINING PROTEIN-RELATED"/>
    <property type="match status" value="1"/>
</dbReference>
<dbReference type="GO" id="GO:0016042">
    <property type="term" value="P:lipid catabolic process"/>
    <property type="evidence" value="ECO:0007669"/>
    <property type="project" value="TreeGrafter"/>
</dbReference>
<dbReference type="InterPro" id="IPR000734">
    <property type="entry name" value="TAG_lipase"/>
</dbReference>
<evidence type="ECO:0000256" key="2">
    <source>
        <dbReference type="ARBA" id="ARBA00010701"/>
    </source>
</evidence>
<evidence type="ECO:0000259" key="6">
    <source>
        <dbReference type="Pfam" id="PF00151"/>
    </source>
</evidence>
<dbReference type="PRINTS" id="PR00821">
    <property type="entry name" value="TAGLIPASE"/>
</dbReference>
<accession>V5H372</accession>
<protein>
    <submittedName>
        <fullName evidence="7">Putative pancreatic lipase-like enzyme</fullName>
    </submittedName>
</protein>
<evidence type="ECO:0000256" key="3">
    <source>
        <dbReference type="ARBA" id="ARBA00022525"/>
    </source>
</evidence>
<dbReference type="GO" id="GO:0016298">
    <property type="term" value="F:lipase activity"/>
    <property type="evidence" value="ECO:0007669"/>
    <property type="project" value="InterPro"/>
</dbReference>
<keyword evidence="3" id="KW-0964">Secreted</keyword>
<dbReference type="CDD" id="cd00707">
    <property type="entry name" value="Pancreat_lipase_like"/>
    <property type="match status" value="1"/>
</dbReference>
<dbReference type="Pfam" id="PF00151">
    <property type="entry name" value="Lipase"/>
    <property type="match status" value="1"/>
</dbReference>
<dbReference type="GO" id="GO:0005615">
    <property type="term" value="C:extracellular space"/>
    <property type="evidence" value="ECO:0007669"/>
    <property type="project" value="TreeGrafter"/>
</dbReference>
<feature type="domain" description="Lipase" evidence="6">
    <location>
        <begin position="85"/>
        <end position="363"/>
    </location>
</feature>
<evidence type="ECO:0000256" key="1">
    <source>
        <dbReference type="ARBA" id="ARBA00004613"/>
    </source>
</evidence>
<dbReference type="InterPro" id="IPR029058">
    <property type="entry name" value="AB_hydrolase_fold"/>
</dbReference>